<protein>
    <submittedName>
        <fullName evidence="1">Uncharacterized protein</fullName>
    </submittedName>
</protein>
<evidence type="ECO:0000313" key="2">
    <source>
        <dbReference type="Proteomes" id="UP001165085"/>
    </source>
</evidence>
<sequence>MSNAAAPKVPAWIQSSCLVKLRSPLFANVRRVRTRRGLLNIGMDEGFRMARSNPQAEFLEFGVFKGVDLEFLSKALSKRCTASGVAPILFHGFDSFVGLPSEWNSYDAGHFDCGGATPARLEGNPNVVLHKGWFDDTVKIFVEDNASPVAFIHADADLYSSTKCFLTELCAANKITKGTCLVFDEYWNYDGWEEGEARAFDEVSAEFGLSSRPIAYHAPPDDSIALDSRSAANQYGYKSVAFIIQ</sequence>
<organism evidence="1 2">
    <name type="scientific">Triparma strigata</name>
    <dbReference type="NCBI Taxonomy" id="1606541"/>
    <lineage>
        <taxon>Eukaryota</taxon>
        <taxon>Sar</taxon>
        <taxon>Stramenopiles</taxon>
        <taxon>Ochrophyta</taxon>
        <taxon>Bolidophyceae</taxon>
        <taxon>Parmales</taxon>
        <taxon>Triparmaceae</taxon>
        <taxon>Triparma</taxon>
    </lineage>
</organism>
<dbReference type="OrthoDB" id="10265168at2759"/>
<dbReference type="PANTHER" id="PTHR40036:SF1">
    <property type="entry name" value="MACROCIN O-METHYLTRANSFERASE"/>
    <property type="match status" value="1"/>
</dbReference>
<name>A0A9W7B9I2_9STRA</name>
<evidence type="ECO:0000313" key="1">
    <source>
        <dbReference type="EMBL" id="GMH82284.1"/>
    </source>
</evidence>
<dbReference type="InterPro" id="IPR008884">
    <property type="entry name" value="TylF_MeTrfase"/>
</dbReference>
<reference evidence="2" key="1">
    <citation type="journal article" date="2023" name="Commun. Biol.">
        <title>Genome analysis of Parmales, the sister group of diatoms, reveals the evolutionary specialization of diatoms from phago-mixotrophs to photoautotrophs.</title>
        <authorList>
            <person name="Ban H."/>
            <person name="Sato S."/>
            <person name="Yoshikawa S."/>
            <person name="Yamada K."/>
            <person name="Nakamura Y."/>
            <person name="Ichinomiya M."/>
            <person name="Sato N."/>
            <person name="Blanc-Mathieu R."/>
            <person name="Endo H."/>
            <person name="Kuwata A."/>
            <person name="Ogata H."/>
        </authorList>
    </citation>
    <scope>NUCLEOTIDE SEQUENCE [LARGE SCALE GENOMIC DNA]</scope>
    <source>
        <strain evidence="2">NIES 3701</strain>
    </source>
</reference>
<accession>A0A9W7B9I2</accession>
<dbReference type="PANTHER" id="PTHR40036">
    <property type="entry name" value="MACROCIN O-METHYLTRANSFERASE"/>
    <property type="match status" value="1"/>
</dbReference>
<dbReference type="Pfam" id="PF05711">
    <property type="entry name" value="TylF"/>
    <property type="match status" value="1"/>
</dbReference>
<proteinExistence type="predicted"/>
<gene>
    <name evidence="1" type="ORF">TrST_g12536</name>
</gene>
<dbReference type="SUPFAM" id="SSF53335">
    <property type="entry name" value="S-adenosyl-L-methionine-dependent methyltransferases"/>
    <property type="match status" value="1"/>
</dbReference>
<keyword evidence="2" id="KW-1185">Reference proteome</keyword>
<dbReference type="Gene3D" id="3.40.50.150">
    <property type="entry name" value="Vaccinia Virus protein VP39"/>
    <property type="match status" value="1"/>
</dbReference>
<comment type="caution">
    <text evidence="1">The sequence shown here is derived from an EMBL/GenBank/DDBJ whole genome shotgun (WGS) entry which is preliminary data.</text>
</comment>
<dbReference type="EMBL" id="BRXY01000267">
    <property type="protein sequence ID" value="GMH82284.1"/>
    <property type="molecule type" value="Genomic_DNA"/>
</dbReference>
<dbReference type="InterPro" id="IPR029063">
    <property type="entry name" value="SAM-dependent_MTases_sf"/>
</dbReference>
<dbReference type="Proteomes" id="UP001165085">
    <property type="component" value="Unassembled WGS sequence"/>
</dbReference>
<dbReference type="AlphaFoldDB" id="A0A9W7B9I2"/>